<dbReference type="GeneID" id="100907044"/>
<organism evidence="2 3">
    <name type="scientific">Galendromus occidentalis</name>
    <name type="common">western predatory mite</name>
    <dbReference type="NCBI Taxonomy" id="34638"/>
    <lineage>
        <taxon>Eukaryota</taxon>
        <taxon>Metazoa</taxon>
        <taxon>Ecdysozoa</taxon>
        <taxon>Arthropoda</taxon>
        <taxon>Chelicerata</taxon>
        <taxon>Arachnida</taxon>
        <taxon>Acari</taxon>
        <taxon>Parasitiformes</taxon>
        <taxon>Mesostigmata</taxon>
        <taxon>Gamasina</taxon>
        <taxon>Phytoseioidea</taxon>
        <taxon>Phytoseiidae</taxon>
        <taxon>Typhlodrominae</taxon>
        <taxon>Galendromus</taxon>
    </lineage>
</organism>
<evidence type="ECO:0000313" key="2">
    <source>
        <dbReference type="Proteomes" id="UP000694867"/>
    </source>
</evidence>
<dbReference type="SUPFAM" id="SSF52087">
    <property type="entry name" value="CRAL/TRIO domain"/>
    <property type="match status" value="1"/>
</dbReference>
<dbReference type="PANTHER" id="PTHR10174:SF130">
    <property type="entry name" value="ALPHA-TOCOPHEROL TRANSFER PROTEIN-LIKE"/>
    <property type="match status" value="1"/>
</dbReference>
<keyword evidence="2" id="KW-1185">Reference proteome</keyword>
<protein>
    <submittedName>
        <fullName evidence="3">Alpha-tocopherol transfer protein-like</fullName>
    </submittedName>
</protein>
<dbReference type="SUPFAM" id="SSF46938">
    <property type="entry name" value="CRAL/TRIO N-terminal domain"/>
    <property type="match status" value="1"/>
</dbReference>
<dbReference type="InterPro" id="IPR001251">
    <property type="entry name" value="CRAL-TRIO_dom"/>
</dbReference>
<dbReference type="InterPro" id="IPR011074">
    <property type="entry name" value="CRAL/TRIO_N_dom"/>
</dbReference>
<dbReference type="Gene3D" id="3.40.525.10">
    <property type="entry name" value="CRAL-TRIO lipid binding domain"/>
    <property type="match status" value="1"/>
</dbReference>
<dbReference type="GO" id="GO:0016020">
    <property type="term" value="C:membrane"/>
    <property type="evidence" value="ECO:0007669"/>
    <property type="project" value="TreeGrafter"/>
</dbReference>
<dbReference type="GO" id="GO:1902936">
    <property type="term" value="F:phosphatidylinositol bisphosphate binding"/>
    <property type="evidence" value="ECO:0007669"/>
    <property type="project" value="TreeGrafter"/>
</dbReference>
<dbReference type="PROSITE" id="PS50191">
    <property type="entry name" value="CRAL_TRIO"/>
    <property type="match status" value="1"/>
</dbReference>
<dbReference type="AlphaFoldDB" id="A0AAJ6QY18"/>
<dbReference type="Gene3D" id="1.10.8.20">
    <property type="entry name" value="N-terminal domain of phosphatidylinositol transfer protein sec14p"/>
    <property type="match status" value="1"/>
</dbReference>
<name>A0AAJ6QY18_9ACAR</name>
<evidence type="ECO:0000259" key="1">
    <source>
        <dbReference type="PROSITE" id="PS50191"/>
    </source>
</evidence>
<dbReference type="KEGG" id="goe:100907044"/>
<dbReference type="PANTHER" id="PTHR10174">
    <property type="entry name" value="ALPHA-TOCOPHEROL TRANSFER PROTEIN-RELATED"/>
    <property type="match status" value="1"/>
</dbReference>
<dbReference type="Gene3D" id="1.20.5.1200">
    <property type="entry name" value="Alpha-tocopherol transfer"/>
    <property type="match status" value="1"/>
</dbReference>
<dbReference type="Pfam" id="PF00650">
    <property type="entry name" value="CRAL_TRIO"/>
    <property type="match status" value="1"/>
</dbReference>
<evidence type="ECO:0000313" key="3">
    <source>
        <dbReference type="RefSeq" id="XP_003747729.1"/>
    </source>
</evidence>
<sequence length="298" mass="34469">MLEVPKVSGDSLSLIVVTDAEEGPDFLKRAEKLMGETLTRRAQALRDFRRKLAMVEEFTPKVDDDRFLLRFLRARKFNVEKAYKLMCNFYKVRLQNPTLYVPVGMGPRDFAQLYDLQCGTILKHRNPRDGTAVIICRFGKWRPSTGHGPLDIYTPAVYAGELVMDLPEVQLNGFTVIIDLQGLEYSWLIRYVTPDYISQMLGFAQESYPLSIKKVHIVNQSYLWNIGFAIGKSFVPPKLRNRYYLHGSNMASLHEYIPREILPEEYGGLTGPLDFWFLPELYAMHDRIVENSYYGYDV</sequence>
<proteinExistence type="predicted"/>
<dbReference type="PRINTS" id="PR00180">
    <property type="entry name" value="CRETINALDHBP"/>
</dbReference>
<dbReference type="SMART" id="SM00516">
    <property type="entry name" value="SEC14"/>
    <property type="match status" value="1"/>
</dbReference>
<gene>
    <name evidence="3" type="primary">LOC100907044</name>
</gene>
<dbReference type="InterPro" id="IPR036273">
    <property type="entry name" value="CRAL/TRIO_N_dom_sf"/>
</dbReference>
<reference evidence="3" key="1">
    <citation type="submission" date="2025-08" db="UniProtKB">
        <authorList>
            <consortium name="RefSeq"/>
        </authorList>
    </citation>
    <scope>IDENTIFICATION</scope>
</reference>
<dbReference type="RefSeq" id="XP_003747729.1">
    <property type="nucleotide sequence ID" value="XM_003747681.1"/>
</dbReference>
<dbReference type="Pfam" id="PF03765">
    <property type="entry name" value="CRAL_TRIO_N"/>
    <property type="match status" value="1"/>
</dbReference>
<feature type="domain" description="CRAL-TRIO" evidence="1">
    <location>
        <begin position="109"/>
        <end position="274"/>
    </location>
</feature>
<dbReference type="Proteomes" id="UP000694867">
    <property type="component" value="Unplaced"/>
</dbReference>
<dbReference type="CDD" id="cd00170">
    <property type="entry name" value="SEC14"/>
    <property type="match status" value="1"/>
</dbReference>
<dbReference type="InterPro" id="IPR036865">
    <property type="entry name" value="CRAL-TRIO_dom_sf"/>
</dbReference>
<accession>A0AAJ6QY18</accession>
<dbReference type="SMART" id="SM01100">
    <property type="entry name" value="CRAL_TRIO_N"/>
    <property type="match status" value="1"/>
</dbReference>